<evidence type="ECO:0000256" key="1">
    <source>
        <dbReference type="ARBA" id="ARBA00005594"/>
    </source>
</evidence>
<keyword evidence="5 8" id="KW-0648">Protein biosynthesis</keyword>
<dbReference type="OrthoDB" id="9801042at2"/>
<protein>
    <recommendedName>
        <fullName evidence="8">Tryptophan--tRNA ligase</fullName>
        <ecNumber evidence="8">6.1.1.2</ecNumber>
    </recommendedName>
    <alternativeName>
        <fullName evidence="8">Tryptophanyl-tRNA synthetase</fullName>
        <shortName evidence="8">TrpRS</shortName>
    </alternativeName>
</protein>
<comment type="catalytic activity">
    <reaction evidence="7 8">
        <text>tRNA(Trp) + L-tryptophan + ATP = L-tryptophyl-tRNA(Trp) + AMP + diphosphate + H(+)</text>
        <dbReference type="Rhea" id="RHEA:24080"/>
        <dbReference type="Rhea" id="RHEA-COMP:9671"/>
        <dbReference type="Rhea" id="RHEA-COMP:9705"/>
        <dbReference type="ChEBI" id="CHEBI:15378"/>
        <dbReference type="ChEBI" id="CHEBI:30616"/>
        <dbReference type="ChEBI" id="CHEBI:33019"/>
        <dbReference type="ChEBI" id="CHEBI:57912"/>
        <dbReference type="ChEBI" id="CHEBI:78442"/>
        <dbReference type="ChEBI" id="CHEBI:78535"/>
        <dbReference type="ChEBI" id="CHEBI:456215"/>
        <dbReference type="EC" id="6.1.1.2"/>
    </reaction>
</comment>
<reference evidence="10 11" key="1">
    <citation type="submission" date="2017-01" db="EMBL/GenBank/DDBJ databases">
        <title>First insights into the biology of 'candidatus Vampirococcus archaeovorus'.</title>
        <authorList>
            <person name="Kizina J."/>
            <person name="Jordan S."/>
            <person name="Stueber K."/>
            <person name="Reinhardt R."/>
            <person name="Harder J."/>
        </authorList>
    </citation>
    <scope>NUCLEOTIDE SEQUENCE [LARGE SCALE GENOMIC DNA]</scope>
    <source>
        <strain evidence="10 11">LiM</strain>
    </source>
</reference>
<dbReference type="HAMAP" id="MF_00140_B">
    <property type="entry name" value="Trp_tRNA_synth_B"/>
    <property type="match status" value="1"/>
</dbReference>
<keyword evidence="4 8" id="KW-0067">ATP-binding</keyword>
<dbReference type="PANTHER" id="PTHR43766">
    <property type="entry name" value="TRYPTOPHAN--TRNA LIGASE, MITOCHONDRIAL"/>
    <property type="match status" value="1"/>
</dbReference>
<evidence type="ECO:0000256" key="8">
    <source>
        <dbReference type="HAMAP-Rule" id="MF_00140"/>
    </source>
</evidence>
<evidence type="ECO:0000256" key="3">
    <source>
        <dbReference type="ARBA" id="ARBA00022741"/>
    </source>
</evidence>
<evidence type="ECO:0000256" key="6">
    <source>
        <dbReference type="ARBA" id="ARBA00023146"/>
    </source>
</evidence>
<evidence type="ECO:0000256" key="2">
    <source>
        <dbReference type="ARBA" id="ARBA00022598"/>
    </source>
</evidence>
<feature type="binding site" evidence="8">
    <location>
        <begin position="21"/>
        <end position="22"/>
    </location>
    <ligand>
        <name>ATP</name>
        <dbReference type="ChEBI" id="CHEBI:30616"/>
    </ligand>
</feature>
<evidence type="ECO:0000313" key="10">
    <source>
        <dbReference type="EMBL" id="QAT16440.1"/>
    </source>
</evidence>
<comment type="subunit">
    <text evidence="8">Homodimer.</text>
</comment>
<dbReference type="SUPFAM" id="SSF52374">
    <property type="entry name" value="Nucleotidylyl transferase"/>
    <property type="match status" value="1"/>
</dbReference>
<keyword evidence="2 8" id="KW-0436">Ligase</keyword>
<dbReference type="PANTHER" id="PTHR43766:SF1">
    <property type="entry name" value="TRYPTOPHAN--TRNA LIGASE, MITOCHONDRIAL"/>
    <property type="match status" value="1"/>
</dbReference>
<gene>
    <name evidence="8" type="primary">trpS</name>
    <name evidence="10" type="ORF">BU251_01190</name>
</gene>
<comment type="similarity">
    <text evidence="1 8 9">Belongs to the class-I aminoacyl-tRNA synthetase family.</text>
</comment>
<dbReference type="InterPro" id="IPR002305">
    <property type="entry name" value="aa-tRNA-synth_Ic"/>
</dbReference>
<dbReference type="Pfam" id="PF00579">
    <property type="entry name" value="tRNA-synt_1b"/>
    <property type="match status" value="1"/>
</dbReference>
<dbReference type="InterPro" id="IPR002306">
    <property type="entry name" value="Trp-tRNA-ligase"/>
</dbReference>
<comment type="subcellular location">
    <subcellularLocation>
        <location evidence="8">Cytoplasm</location>
    </subcellularLocation>
</comment>
<sequence length="334" mass="38094">MTHKKLRILSGMRPTGSLHLGHLVGALSNWVRLQEEYQCYFMVADWHALMSEYENSAQIQTSIYENVADWLAAGIDPEKSVIFIQSQVPEHIELAMVFSVLTPLGLLERCPTYKEQMRELTDRHIATYAFLGYPVLQAADIALYRAHAVPVGEDQLPHVELTRQIVRKFNGLWGELFVEPKPLLTQMPRLLGLDGRKMSKSYGNFIALSDEPEVIAKKVQGMFTDPKRIRRTDPGHPEPCNVHRYYEIFFPEDAPALEAACRSAQVGCTECKKMLGEKLIAFLSPRQEKRREYLQHKKKLCDILEAGRLRAQEAAQKTMTEVRNAIGFVPCPTR</sequence>
<dbReference type="Proteomes" id="UP000287243">
    <property type="component" value="Chromosome"/>
</dbReference>
<dbReference type="RefSeq" id="WP_128699077.1">
    <property type="nucleotide sequence ID" value="NZ_CP019384.1"/>
</dbReference>
<dbReference type="GO" id="GO:0005829">
    <property type="term" value="C:cytosol"/>
    <property type="evidence" value="ECO:0007669"/>
    <property type="project" value="TreeGrafter"/>
</dbReference>
<evidence type="ECO:0000256" key="7">
    <source>
        <dbReference type="ARBA" id="ARBA00049929"/>
    </source>
</evidence>
<feature type="binding site" evidence="8">
    <location>
        <begin position="197"/>
        <end position="201"/>
    </location>
    <ligand>
        <name>ATP</name>
        <dbReference type="ChEBI" id="CHEBI:30616"/>
    </ligand>
</feature>
<dbReference type="InterPro" id="IPR024109">
    <property type="entry name" value="Trp-tRNA-ligase_bac-type"/>
</dbReference>
<proteinExistence type="inferred from homology"/>
<dbReference type="AlphaFoldDB" id="A0A410P2U4"/>
<dbReference type="EC" id="6.1.1.2" evidence="8"/>
<evidence type="ECO:0000256" key="9">
    <source>
        <dbReference type="RuleBase" id="RU363036"/>
    </source>
</evidence>
<organism evidence="10 11">
    <name type="scientific">Velamenicoccus archaeovorus</name>
    <dbReference type="NCBI Taxonomy" id="1930593"/>
    <lineage>
        <taxon>Bacteria</taxon>
        <taxon>Pseudomonadati</taxon>
        <taxon>Candidatus Omnitrophota</taxon>
        <taxon>Candidatus Velamenicoccus</taxon>
    </lineage>
</organism>
<feature type="binding site" evidence="8">
    <location>
        <position position="190"/>
    </location>
    <ligand>
        <name>ATP</name>
        <dbReference type="ChEBI" id="CHEBI:30616"/>
    </ligand>
</feature>
<dbReference type="KEGG" id="vai:BU251_01190"/>
<feature type="short sequence motif" description="'HIGH' region" evidence="8">
    <location>
        <begin position="14"/>
        <end position="22"/>
    </location>
</feature>
<evidence type="ECO:0000313" key="11">
    <source>
        <dbReference type="Proteomes" id="UP000287243"/>
    </source>
</evidence>
<dbReference type="InterPro" id="IPR001412">
    <property type="entry name" value="aa-tRNA-synth_I_CS"/>
</dbReference>
<feature type="binding site" evidence="8">
    <location>
        <begin position="13"/>
        <end position="15"/>
    </location>
    <ligand>
        <name>ATP</name>
        <dbReference type="ChEBI" id="CHEBI:30616"/>
    </ligand>
</feature>
<keyword evidence="3 8" id="KW-0547">Nucleotide-binding</keyword>
<dbReference type="InterPro" id="IPR050203">
    <property type="entry name" value="Trp-tRNA_synthetase"/>
</dbReference>
<dbReference type="PRINTS" id="PR01039">
    <property type="entry name" value="TRNASYNTHTRP"/>
</dbReference>
<feature type="short sequence motif" description="'KMSKS' region" evidence="8">
    <location>
        <begin position="197"/>
        <end position="201"/>
    </location>
</feature>
<dbReference type="EMBL" id="CP019384">
    <property type="protein sequence ID" value="QAT16440.1"/>
    <property type="molecule type" value="Genomic_DNA"/>
</dbReference>
<evidence type="ECO:0000256" key="4">
    <source>
        <dbReference type="ARBA" id="ARBA00022840"/>
    </source>
</evidence>
<dbReference type="FunFam" id="1.10.240.10:FF:000005">
    <property type="entry name" value="Tryptophan--tRNA ligase"/>
    <property type="match status" value="1"/>
</dbReference>
<dbReference type="GO" id="GO:0004830">
    <property type="term" value="F:tryptophan-tRNA ligase activity"/>
    <property type="evidence" value="ECO:0007669"/>
    <property type="project" value="UniProtKB-UniRule"/>
</dbReference>
<dbReference type="Gene3D" id="3.40.50.620">
    <property type="entry name" value="HUPs"/>
    <property type="match status" value="1"/>
</dbReference>
<keyword evidence="6 8" id="KW-0030">Aminoacyl-tRNA synthetase</keyword>
<dbReference type="NCBIfam" id="TIGR00233">
    <property type="entry name" value="trpS"/>
    <property type="match status" value="1"/>
</dbReference>
<name>A0A410P2U4_VELA1</name>
<comment type="function">
    <text evidence="8">Catalyzes the attachment of tryptophan to tRNA(Trp).</text>
</comment>
<feature type="binding site" evidence="8">
    <location>
        <position position="140"/>
    </location>
    <ligand>
        <name>L-tryptophan</name>
        <dbReference type="ChEBI" id="CHEBI:57912"/>
    </ligand>
</feature>
<feature type="binding site" evidence="8">
    <location>
        <begin position="152"/>
        <end position="154"/>
    </location>
    <ligand>
        <name>ATP</name>
        <dbReference type="ChEBI" id="CHEBI:30616"/>
    </ligand>
</feature>
<dbReference type="InterPro" id="IPR014729">
    <property type="entry name" value="Rossmann-like_a/b/a_fold"/>
</dbReference>
<dbReference type="CDD" id="cd00806">
    <property type="entry name" value="TrpRS_core"/>
    <property type="match status" value="1"/>
</dbReference>
<dbReference type="GO" id="GO:0006436">
    <property type="term" value="P:tryptophanyl-tRNA aminoacylation"/>
    <property type="evidence" value="ECO:0007669"/>
    <property type="project" value="UniProtKB-UniRule"/>
</dbReference>
<dbReference type="PROSITE" id="PS00178">
    <property type="entry name" value="AA_TRNA_LIGASE_I"/>
    <property type="match status" value="1"/>
</dbReference>
<dbReference type="Gene3D" id="1.10.240.10">
    <property type="entry name" value="Tyrosyl-Transfer RNA Synthetase"/>
    <property type="match status" value="1"/>
</dbReference>
<accession>A0A410P2U4</accession>
<dbReference type="GO" id="GO:0005524">
    <property type="term" value="F:ATP binding"/>
    <property type="evidence" value="ECO:0007669"/>
    <property type="project" value="UniProtKB-UniRule"/>
</dbReference>
<evidence type="ECO:0000256" key="5">
    <source>
        <dbReference type="ARBA" id="ARBA00022917"/>
    </source>
</evidence>
<keyword evidence="11" id="KW-1185">Reference proteome</keyword>
<keyword evidence="8" id="KW-0963">Cytoplasm</keyword>